<dbReference type="RefSeq" id="WP_098038624.1">
    <property type="nucleotide sequence ID" value="NZ_CWGJ01000019.1"/>
</dbReference>
<dbReference type="Proteomes" id="UP000220251">
    <property type="component" value="Unassembled WGS sequence"/>
</dbReference>
<reference evidence="4" key="1">
    <citation type="submission" date="2015-06" db="EMBL/GenBank/DDBJ databases">
        <authorList>
            <person name="Bertelli C."/>
        </authorList>
    </citation>
    <scope>NUCLEOTIDE SEQUENCE [LARGE SCALE GENOMIC DNA]</scope>
    <source>
        <strain evidence="4">CRIB-30</strain>
    </source>
</reference>
<dbReference type="OrthoDB" id="650389at2"/>
<evidence type="ECO:0000256" key="1">
    <source>
        <dbReference type="PROSITE-ProRule" id="PRU00409"/>
    </source>
</evidence>
<name>A0A0H5E667_9BACT</name>
<keyword evidence="1" id="KW-0547">Nucleotide-binding</keyword>
<evidence type="ECO:0000313" key="3">
    <source>
        <dbReference type="EMBL" id="CRX38760.1"/>
    </source>
</evidence>
<dbReference type="PROSITE" id="PS50975">
    <property type="entry name" value="ATP_GRASP"/>
    <property type="match status" value="1"/>
</dbReference>
<proteinExistence type="predicted"/>
<evidence type="ECO:0000259" key="2">
    <source>
        <dbReference type="PROSITE" id="PS50975"/>
    </source>
</evidence>
<feature type="domain" description="ATP-grasp" evidence="2">
    <location>
        <begin position="104"/>
        <end position="289"/>
    </location>
</feature>
<dbReference type="GO" id="GO:0046872">
    <property type="term" value="F:metal ion binding"/>
    <property type="evidence" value="ECO:0007669"/>
    <property type="project" value="InterPro"/>
</dbReference>
<evidence type="ECO:0000313" key="4">
    <source>
        <dbReference type="Proteomes" id="UP000220251"/>
    </source>
</evidence>
<dbReference type="SUPFAM" id="SSF56059">
    <property type="entry name" value="Glutathione synthetase ATP-binding domain-like"/>
    <property type="match status" value="1"/>
</dbReference>
<dbReference type="InterPro" id="IPR013815">
    <property type="entry name" value="ATP_grasp_subdomain_1"/>
</dbReference>
<organism evidence="3 4">
    <name type="scientific">Estrella lausannensis</name>
    <dbReference type="NCBI Taxonomy" id="483423"/>
    <lineage>
        <taxon>Bacteria</taxon>
        <taxon>Pseudomonadati</taxon>
        <taxon>Chlamydiota</taxon>
        <taxon>Chlamydiia</taxon>
        <taxon>Parachlamydiales</taxon>
        <taxon>Candidatus Criblamydiaceae</taxon>
        <taxon>Estrella</taxon>
    </lineage>
</organism>
<keyword evidence="4" id="KW-1185">Reference proteome</keyword>
<dbReference type="Gene3D" id="3.30.470.20">
    <property type="entry name" value="ATP-grasp fold, B domain"/>
    <property type="match status" value="1"/>
</dbReference>
<dbReference type="AlphaFoldDB" id="A0A0H5E667"/>
<dbReference type="Gene3D" id="3.30.1490.20">
    <property type="entry name" value="ATP-grasp fold, A domain"/>
    <property type="match status" value="1"/>
</dbReference>
<gene>
    <name evidence="3" type="ORF">ELAC_1424</name>
</gene>
<accession>A0A0H5E667</accession>
<protein>
    <recommendedName>
        <fullName evidence="2">ATP-grasp domain-containing protein</fullName>
    </recommendedName>
</protein>
<dbReference type="GO" id="GO:0005524">
    <property type="term" value="F:ATP binding"/>
    <property type="evidence" value="ECO:0007669"/>
    <property type="project" value="UniProtKB-UniRule"/>
</dbReference>
<dbReference type="EMBL" id="CWGJ01000019">
    <property type="protein sequence ID" value="CRX38760.1"/>
    <property type="molecule type" value="Genomic_DNA"/>
</dbReference>
<dbReference type="Pfam" id="PF15632">
    <property type="entry name" value="ATPgrasp_Ter"/>
    <property type="match status" value="1"/>
</dbReference>
<keyword evidence="1" id="KW-0067">ATP-binding</keyword>
<dbReference type="InterPro" id="IPR011761">
    <property type="entry name" value="ATP-grasp"/>
</dbReference>
<sequence>MRIAVTDASYKHAMALAHYLRRFDPSFKVTGITRSLPRFSSLYSGVYDQLLVADLKDLLEMDSFDLIIPVGDASVKLLSDLECKQAILPPKESLAIALSKRESMKLAESLGIPAPKTYPFQSAEELKSYSGPFPVVVKASLEAGRNIVHYVDDLENLKKAYLSVQNDPSQKMAPPLVQELVQGAGLGFFAFYQSGELKRFYMHRRIREYPLTGGSATAAKTYYHQKAFDAGKKLLDTLQWNGPCMVEFKHDEKTDEIKLIEINPKLWGSLELGLAAGLNFGEYLVRAFRGEELHPQLQKSYPDLHFYWPFEGDLFGIFAGANFSCLADYFQKGYQTNIKTNGMTLSFLRLAADIKRKLR</sequence>